<dbReference type="RefSeq" id="WP_121345911.1">
    <property type="nucleotide sequence ID" value="NZ_RBLG01000002.1"/>
</dbReference>
<dbReference type="AlphaFoldDB" id="A0A495PVN1"/>
<evidence type="ECO:0000313" key="1">
    <source>
        <dbReference type="EMBL" id="RKS53840.1"/>
    </source>
</evidence>
<protein>
    <submittedName>
        <fullName evidence="1">Uncharacterized protein</fullName>
    </submittedName>
</protein>
<organism evidence="1 2">
    <name type="scientific">Gillisia mitskevichiae</name>
    <dbReference type="NCBI Taxonomy" id="270921"/>
    <lineage>
        <taxon>Bacteria</taxon>
        <taxon>Pseudomonadati</taxon>
        <taxon>Bacteroidota</taxon>
        <taxon>Flavobacteriia</taxon>
        <taxon>Flavobacteriales</taxon>
        <taxon>Flavobacteriaceae</taxon>
        <taxon>Gillisia</taxon>
    </lineage>
</organism>
<proteinExistence type="predicted"/>
<dbReference type="EMBL" id="RBLG01000002">
    <property type="protein sequence ID" value="RKS53840.1"/>
    <property type="molecule type" value="Genomic_DNA"/>
</dbReference>
<keyword evidence="2" id="KW-1185">Reference proteome</keyword>
<reference evidence="1 2" key="1">
    <citation type="submission" date="2018-10" db="EMBL/GenBank/DDBJ databases">
        <title>Genomic Encyclopedia of Archaeal and Bacterial Type Strains, Phase II (KMG-II): from individual species to whole genera.</title>
        <authorList>
            <person name="Goeker M."/>
        </authorList>
    </citation>
    <scope>NUCLEOTIDE SEQUENCE [LARGE SCALE GENOMIC DNA]</scope>
    <source>
        <strain evidence="1 2">DSM 19839</strain>
    </source>
</reference>
<comment type="caution">
    <text evidence="1">The sequence shown here is derived from an EMBL/GenBank/DDBJ whole genome shotgun (WGS) entry which is preliminary data.</text>
</comment>
<sequence>MKNLILLFTVLLLISCKDEQNKETPAEEVIMTEPDGGIGDGAVSPAVAFAQGIENAHNKADWSKNRAVSFDISLTFDGQERLNGKITSLTNSSKIRVDKNNNTQLIFDGNQVYLCPADADEKGARFDMFTWQYFFSIPFKLTDPGTNWESLESVKMSGNNFDVGRLTFGENIGDAPDDWYVIYQERETGLLHGAGYIVTFGSGDQAKAEENPHGIVYSDYEVINGIPVATKWSFHNWNLKDGFGEKIGEATLSNIVFFNAEDKLFEKPEDSKLIEK</sequence>
<evidence type="ECO:0000313" key="2">
    <source>
        <dbReference type="Proteomes" id="UP000276282"/>
    </source>
</evidence>
<accession>A0A495PVN1</accession>
<dbReference type="OrthoDB" id="282859at2"/>
<dbReference type="PROSITE" id="PS51257">
    <property type="entry name" value="PROKAR_LIPOPROTEIN"/>
    <property type="match status" value="1"/>
</dbReference>
<gene>
    <name evidence="1" type="ORF">BC962_2099</name>
</gene>
<dbReference type="Proteomes" id="UP000276282">
    <property type="component" value="Unassembled WGS sequence"/>
</dbReference>
<name>A0A495PVN1_9FLAO</name>